<feature type="domain" description="Ig-like" evidence="3">
    <location>
        <begin position="134"/>
        <end position="214"/>
    </location>
</feature>
<feature type="transmembrane region" description="Helical" evidence="2">
    <location>
        <begin position="343"/>
        <end position="365"/>
    </location>
</feature>
<organism evidence="4 5">
    <name type="scientific">Patiria miniata</name>
    <name type="common">Bat star</name>
    <name type="synonym">Asterina miniata</name>
    <dbReference type="NCBI Taxonomy" id="46514"/>
    <lineage>
        <taxon>Eukaryota</taxon>
        <taxon>Metazoa</taxon>
        <taxon>Echinodermata</taxon>
        <taxon>Eleutherozoa</taxon>
        <taxon>Asterozoa</taxon>
        <taxon>Asteroidea</taxon>
        <taxon>Valvatacea</taxon>
        <taxon>Valvatida</taxon>
        <taxon>Asterinidae</taxon>
        <taxon>Patiria</taxon>
    </lineage>
</organism>
<evidence type="ECO:0000313" key="4">
    <source>
        <dbReference type="EnsemblMetazoa" id="XP_038077295.1"/>
    </source>
</evidence>
<keyword evidence="2" id="KW-0472">Membrane</keyword>
<dbReference type="InterPro" id="IPR013783">
    <property type="entry name" value="Ig-like_fold"/>
</dbReference>
<dbReference type="OMA" id="FKEAMIM"/>
<dbReference type="Gene3D" id="2.60.40.10">
    <property type="entry name" value="Immunoglobulins"/>
    <property type="match status" value="2"/>
</dbReference>
<feature type="compositionally biased region" description="Polar residues" evidence="1">
    <location>
        <begin position="327"/>
        <end position="338"/>
    </location>
</feature>
<keyword evidence="2" id="KW-1133">Transmembrane helix</keyword>
<accession>A0A914BMX1</accession>
<feature type="region of interest" description="Disordered" evidence="1">
    <location>
        <begin position="372"/>
        <end position="406"/>
    </location>
</feature>
<dbReference type="SMART" id="SM00409">
    <property type="entry name" value="IG"/>
    <property type="match status" value="2"/>
</dbReference>
<dbReference type="GeneID" id="119745142"/>
<dbReference type="RefSeq" id="XP_038077295.1">
    <property type="nucleotide sequence ID" value="XM_038221367.1"/>
</dbReference>
<dbReference type="InterPro" id="IPR003599">
    <property type="entry name" value="Ig_sub"/>
</dbReference>
<feature type="region of interest" description="Disordered" evidence="1">
    <location>
        <begin position="319"/>
        <end position="338"/>
    </location>
</feature>
<keyword evidence="5" id="KW-1185">Reference proteome</keyword>
<feature type="compositionally biased region" description="Basic and acidic residues" evidence="1">
    <location>
        <begin position="380"/>
        <end position="389"/>
    </location>
</feature>
<reference evidence="4" key="1">
    <citation type="submission" date="2022-11" db="UniProtKB">
        <authorList>
            <consortium name="EnsemblMetazoa"/>
        </authorList>
    </citation>
    <scope>IDENTIFICATION</scope>
</reference>
<feature type="compositionally biased region" description="Polar residues" evidence="1">
    <location>
        <begin position="395"/>
        <end position="406"/>
    </location>
</feature>
<sequence length="479" mass="52316">MVGLSSAQNIELIEGPGSKTVVFGETTELRCTWRGIDLYYLFRRQTVLFRHHNDVFECDGRRSMVTARHTCMASPRDLDYTTVGLMISGVTLEDAGSYSCDLYRSRLPVDDGERPLSSAQGYLTVIVPPNGESPHCLTNDPLSNHKVGADIQITCNSSGGLPPAQLSWYQGPNLVAGPSQGVLTYTHRITDIDDGLELNCLLNSSALRDTRNCSIIVDIPPEAEIQPSLLSIQSGGNVSFRCIGRFFQEVSRQYTWDLPSVSQSLDFDHQIQGDMLNLTNVRTTRGAEEILLTCFVSDVTADGRAWGTATLQIVSVKTTPVPASRSAPPNRSNTSSPSGTSTLYIALGSCIPVVLIVIITCLILLRMKTKHRRKANTPRAGDDDQRDPGADYIGLSNTGRTDKSQISPYQGLVPEYLDLTCPPDGDGNGTRPVSEMVYGNVAASSNQYETPVTVGRGKEDELYVNHDVVKGKRQRGLRK</sequence>
<dbReference type="EnsemblMetazoa" id="XM_038221367.1">
    <property type="protein sequence ID" value="XP_038077295.1"/>
    <property type="gene ID" value="LOC119745142"/>
</dbReference>
<dbReference type="SUPFAM" id="SSF48726">
    <property type="entry name" value="Immunoglobulin"/>
    <property type="match status" value="2"/>
</dbReference>
<proteinExistence type="predicted"/>
<protein>
    <recommendedName>
        <fullName evidence="3">Ig-like domain-containing protein</fullName>
    </recommendedName>
</protein>
<dbReference type="PANTHER" id="PTHR45889:SF8">
    <property type="entry name" value="IG-LIKE DOMAIN-CONTAINING PROTEIN"/>
    <property type="match status" value="1"/>
</dbReference>
<keyword evidence="2" id="KW-0812">Transmembrane</keyword>
<dbReference type="Proteomes" id="UP000887568">
    <property type="component" value="Unplaced"/>
</dbReference>
<evidence type="ECO:0000313" key="5">
    <source>
        <dbReference type="Proteomes" id="UP000887568"/>
    </source>
</evidence>
<dbReference type="PROSITE" id="PS50835">
    <property type="entry name" value="IG_LIKE"/>
    <property type="match status" value="1"/>
</dbReference>
<evidence type="ECO:0000256" key="1">
    <source>
        <dbReference type="SAM" id="MobiDB-lite"/>
    </source>
</evidence>
<name>A0A914BMX1_PATMI</name>
<dbReference type="OrthoDB" id="6431884at2759"/>
<dbReference type="AlphaFoldDB" id="A0A914BMX1"/>
<evidence type="ECO:0000259" key="3">
    <source>
        <dbReference type="PROSITE" id="PS50835"/>
    </source>
</evidence>
<dbReference type="PANTHER" id="PTHR45889">
    <property type="entry name" value="IG-LIKE DOMAIN-CONTAINING PROTEIN"/>
    <property type="match status" value="1"/>
</dbReference>
<evidence type="ECO:0000256" key="2">
    <source>
        <dbReference type="SAM" id="Phobius"/>
    </source>
</evidence>
<dbReference type="InterPro" id="IPR036179">
    <property type="entry name" value="Ig-like_dom_sf"/>
</dbReference>
<dbReference type="InterPro" id="IPR007110">
    <property type="entry name" value="Ig-like_dom"/>
</dbReference>